<feature type="domain" description="USP" evidence="9">
    <location>
        <begin position="232"/>
        <end position="1076"/>
    </location>
</feature>
<dbReference type="Pfam" id="PF00443">
    <property type="entry name" value="UCH"/>
    <property type="match status" value="1"/>
</dbReference>
<dbReference type="GO" id="GO:0004843">
    <property type="term" value="F:cysteine-type deubiquitinase activity"/>
    <property type="evidence" value="ECO:0007669"/>
    <property type="project" value="UniProtKB-EC"/>
</dbReference>
<comment type="similarity">
    <text evidence="2">Belongs to the peptidase C19 family.</text>
</comment>
<feature type="compositionally biased region" description="Low complexity" evidence="8">
    <location>
        <begin position="748"/>
        <end position="759"/>
    </location>
</feature>
<feature type="compositionally biased region" description="Polar residues" evidence="8">
    <location>
        <begin position="202"/>
        <end position="212"/>
    </location>
</feature>
<evidence type="ECO:0000256" key="3">
    <source>
        <dbReference type="ARBA" id="ARBA00012759"/>
    </source>
</evidence>
<feature type="compositionally biased region" description="Polar residues" evidence="8">
    <location>
        <begin position="150"/>
        <end position="162"/>
    </location>
</feature>
<evidence type="ECO:0000313" key="11">
    <source>
        <dbReference type="Proteomes" id="UP001140453"/>
    </source>
</evidence>
<feature type="region of interest" description="Disordered" evidence="8">
    <location>
        <begin position="734"/>
        <end position="860"/>
    </location>
</feature>
<evidence type="ECO:0000256" key="6">
    <source>
        <dbReference type="ARBA" id="ARBA00022801"/>
    </source>
</evidence>
<dbReference type="EC" id="3.4.19.12" evidence="3"/>
<dbReference type="PROSITE" id="PS50235">
    <property type="entry name" value="USP_3"/>
    <property type="match status" value="1"/>
</dbReference>
<feature type="compositionally biased region" description="Polar residues" evidence="8">
    <location>
        <begin position="174"/>
        <end position="190"/>
    </location>
</feature>
<dbReference type="Gene3D" id="3.90.70.10">
    <property type="entry name" value="Cysteine proteinases"/>
    <property type="match status" value="2"/>
</dbReference>
<evidence type="ECO:0000256" key="8">
    <source>
        <dbReference type="SAM" id="MobiDB-lite"/>
    </source>
</evidence>
<keyword evidence="5" id="KW-0833">Ubl conjugation pathway</keyword>
<evidence type="ECO:0000313" key="10">
    <source>
        <dbReference type="EMBL" id="KAJ4391445.1"/>
    </source>
</evidence>
<gene>
    <name evidence="10" type="ORF">N0V93_005062</name>
</gene>
<organism evidence="10 11">
    <name type="scientific">Gnomoniopsis smithogilvyi</name>
    <dbReference type="NCBI Taxonomy" id="1191159"/>
    <lineage>
        <taxon>Eukaryota</taxon>
        <taxon>Fungi</taxon>
        <taxon>Dikarya</taxon>
        <taxon>Ascomycota</taxon>
        <taxon>Pezizomycotina</taxon>
        <taxon>Sordariomycetes</taxon>
        <taxon>Sordariomycetidae</taxon>
        <taxon>Diaporthales</taxon>
        <taxon>Gnomoniaceae</taxon>
        <taxon>Gnomoniopsis</taxon>
    </lineage>
</organism>
<dbReference type="PANTHER" id="PTHR21646">
    <property type="entry name" value="UBIQUITIN CARBOXYL-TERMINAL HYDROLASE"/>
    <property type="match status" value="1"/>
</dbReference>
<evidence type="ECO:0000256" key="7">
    <source>
        <dbReference type="ARBA" id="ARBA00022807"/>
    </source>
</evidence>
<proteinExistence type="inferred from homology"/>
<comment type="catalytic activity">
    <reaction evidence="1">
        <text>Thiol-dependent hydrolysis of ester, thioester, amide, peptide and isopeptide bonds formed by the C-terminal Gly of ubiquitin (a 76-residue protein attached to proteins as an intracellular targeting signal).</text>
        <dbReference type="EC" id="3.4.19.12"/>
    </reaction>
</comment>
<dbReference type="Proteomes" id="UP001140453">
    <property type="component" value="Unassembled WGS sequence"/>
</dbReference>
<feature type="region of interest" description="Disordered" evidence="8">
    <location>
        <begin position="606"/>
        <end position="636"/>
    </location>
</feature>
<dbReference type="InterPro" id="IPR038765">
    <property type="entry name" value="Papain-like_cys_pep_sf"/>
</dbReference>
<dbReference type="GO" id="GO:0016579">
    <property type="term" value="P:protein deubiquitination"/>
    <property type="evidence" value="ECO:0007669"/>
    <property type="project" value="InterPro"/>
</dbReference>
<feature type="region of interest" description="Disordered" evidence="8">
    <location>
        <begin position="1"/>
        <end position="232"/>
    </location>
</feature>
<dbReference type="PROSITE" id="PS00972">
    <property type="entry name" value="USP_1"/>
    <property type="match status" value="1"/>
</dbReference>
<dbReference type="InterPro" id="IPR018200">
    <property type="entry name" value="USP_CS"/>
</dbReference>
<keyword evidence="7" id="KW-0788">Thiol protease</keyword>
<dbReference type="InterPro" id="IPR050185">
    <property type="entry name" value="Ub_carboxyl-term_hydrolase"/>
</dbReference>
<dbReference type="OrthoDB" id="952271at2759"/>
<feature type="compositionally biased region" description="Basic and acidic residues" evidence="8">
    <location>
        <begin position="128"/>
        <end position="149"/>
    </location>
</feature>
<dbReference type="AlphaFoldDB" id="A0A9W9CXP4"/>
<dbReference type="InterPro" id="IPR001394">
    <property type="entry name" value="Peptidase_C19_UCH"/>
</dbReference>
<feature type="compositionally biased region" description="Basic residues" evidence="8">
    <location>
        <begin position="799"/>
        <end position="830"/>
    </location>
</feature>
<dbReference type="SUPFAM" id="SSF54001">
    <property type="entry name" value="Cysteine proteinases"/>
    <property type="match status" value="1"/>
</dbReference>
<comment type="caution">
    <text evidence="10">The sequence shown here is derived from an EMBL/GenBank/DDBJ whole genome shotgun (WGS) entry which is preliminary data.</text>
</comment>
<dbReference type="EMBL" id="JAPEVB010000003">
    <property type="protein sequence ID" value="KAJ4391445.1"/>
    <property type="molecule type" value="Genomic_DNA"/>
</dbReference>
<keyword evidence="11" id="KW-1185">Reference proteome</keyword>
<dbReference type="InterPro" id="IPR028889">
    <property type="entry name" value="USP"/>
</dbReference>
<keyword evidence="4" id="KW-0645">Protease</keyword>
<evidence type="ECO:0000256" key="4">
    <source>
        <dbReference type="ARBA" id="ARBA00022670"/>
    </source>
</evidence>
<evidence type="ECO:0000256" key="1">
    <source>
        <dbReference type="ARBA" id="ARBA00000707"/>
    </source>
</evidence>
<sequence>MSRPEDLPRAASPLKRRAGSAPADDDPNATDVDMLALPPTANSEDVSIADRDIIEGVEGALQDEDVDSTRDDASTSAQVDDQDEDTPDIDLNLTNLDMDRSSVHETQVGSDMEDNAPVADNPGGNADDAQRQRSKKEQAQEPDSGETKTQEGQNDSSTSNTDEAADSDAKTADTIGTSTSVEESAKNTSILGPKCDFGASNFKGNQNSRNSSAPPPYSTRGRQQKSDRKGLTGLSNLGNTCYMNSALQCIRSVEELTKYFVTGDFEEELNYDNPLGHGGQVANAYAYLLKAIYKKFSSPNSVSPRAFKDTVGRYAPQFSGWAQQDTQEFLGFLLDGLQEDLNRVKKKPYIEKPDSTDEMVGNQELIRELAAKVWDIHKKRDDSVIGDLFTGLYKSTLVCPTCAKISITFEPFTNLTLPLPVRNMWQRRVRYFPLNDRPVDIIVELDKSQSVRAMKEFISSRVGVPADRLIGAEEFKDRFFKIYEDYQEAWDEMESKNDKPCFFELEAKPTNLGKKKKPYKTVYLSNQDDLPSPDDPIVEQMSQKMLVPVMHRFNPRVTKSNKKRSRSSDNVGPPHFIILSPAEAHNEDAIRRKILEKVLTFTSHPDVSSLSSTADHRPVENSDVDPTLINASDADSSGDSRIVAKSIEGEDDLVDVSMQDAPDKFSTEQDAEEYPLLLKKFNTRRPDWINPEVYLDGRLQTLFDMSTFSENSPLATGWTSYGGQTEKLFPRLATRKPQPASPSDDEMPSPSGSGTASEESSTDETPEAAPLVDGGVTRMAAESSDEESLPELQNLPHRAQPKLRGGRKQKKYKTYGKRGRAGKFNKHQQNNRRLSPQLSNGFGLSLDDDPEEGSRADGGPLVRLGEGIVVDWDPTAWDSVFGLSGDSEDNTSASYSTFLTDSIETLRDGKLEADQMARRARTKVGISLDDCLDEFEKEEILSEEDKWYCPKCKEFCRAAKKFDLWHTPDILIVHLKRFSSAGHRRDKIDAVVEFPIEGLDISTRVIEKKDGKQEIYDLIAIDDHMGGLGGGHYTAFAKNFEDDNWYKFDDSVVSGPIRDTKRMITSHAYLLFYRRRSDGPLGGLKLEEACMKYAELFEPADDEEEVVQNSEGTE</sequence>
<dbReference type="GO" id="GO:0006508">
    <property type="term" value="P:proteolysis"/>
    <property type="evidence" value="ECO:0007669"/>
    <property type="project" value="UniProtKB-KW"/>
</dbReference>
<reference evidence="10" key="1">
    <citation type="submission" date="2022-10" db="EMBL/GenBank/DDBJ databases">
        <title>Tapping the CABI collections for fungal endophytes: first genome assemblies for Collariella, Neodidymelliopsis, Ascochyta clinopodiicola, Didymella pomorum, Didymosphaeria variabile, Neocosmospora piperis and Neocucurbitaria cava.</title>
        <authorList>
            <person name="Hill R."/>
        </authorList>
    </citation>
    <scope>NUCLEOTIDE SEQUENCE</scope>
    <source>
        <strain evidence="10">IMI 355082</strain>
    </source>
</reference>
<evidence type="ECO:0000256" key="2">
    <source>
        <dbReference type="ARBA" id="ARBA00009085"/>
    </source>
</evidence>
<dbReference type="PROSITE" id="PS00973">
    <property type="entry name" value="USP_2"/>
    <property type="match status" value="1"/>
</dbReference>
<name>A0A9W9CXP4_9PEZI</name>
<keyword evidence="6" id="KW-0378">Hydrolase</keyword>
<evidence type="ECO:0000256" key="5">
    <source>
        <dbReference type="ARBA" id="ARBA00022786"/>
    </source>
</evidence>
<accession>A0A9W9CXP4</accession>
<feature type="compositionally biased region" description="Polar residues" evidence="8">
    <location>
        <begin position="831"/>
        <end position="842"/>
    </location>
</feature>
<evidence type="ECO:0000259" key="9">
    <source>
        <dbReference type="PROSITE" id="PS50235"/>
    </source>
</evidence>
<dbReference type="PANTHER" id="PTHR21646:SF24">
    <property type="entry name" value="UBIQUITIN CARBOXYL-TERMINAL HYDROLASE"/>
    <property type="match status" value="1"/>
</dbReference>
<protein>
    <recommendedName>
        <fullName evidence="3">ubiquitinyl hydrolase 1</fullName>
        <ecNumber evidence="3">3.4.19.12</ecNumber>
    </recommendedName>
</protein>
<dbReference type="CDD" id="cd02674">
    <property type="entry name" value="Peptidase_C19R"/>
    <property type="match status" value="1"/>
</dbReference>